<dbReference type="STRING" id="1121955.SAMN02745146_1869"/>
<keyword evidence="2" id="KW-1185">Reference proteome</keyword>
<dbReference type="EMBL" id="FQYN01000003">
    <property type="protein sequence ID" value="SHI90585.1"/>
    <property type="molecule type" value="Genomic_DNA"/>
</dbReference>
<dbReference type="OrthoDB" id="9841114at2"/>
<accession>A0A1M6EYT8</accession>
<evidence type="ECO:0000313" key="2">
    <source>
        <dbReference type="Proteomes" id="UP000184418"/>
    </source>
</evidence>
<dbReference type="RefSeq" id="WP_143164073.1">
    <property type="nucleotide sequence ID" value="NZ_FQYN01000003.1"/>
</dbReference>
<organism evidence="1 2">
    <name type="scientific">Hymenobacter daecheongensis DSM 21074</name>
    <dbReference type="NCBI Taxonomy" id="1121955"/>
    <lineage>
        <taxon>Bacteria</taxon>
        <taxon>Pseudomonadati</taxon>
        <taxon>Bacteroidota</taxon>
        <taxon>Cytophagia</taxon>
        <taxon>Cytophagales</taxon>
        <taxon>Hymenobacteraceae</taxon>
        <taxon>Hymenobacter</taxon>
    </lineage>
</organism>
<evidence type="ECO:0000313" key="1">
    <source>
        <dbReference type="EMBL" id="SHI90585.1"/>
    </source>
</evidence>
<dbReference type="Proteomes" id="UP000184418">
    <property type="component" value="Unassembled WGS sequence"/>
</dbReference>
<gene>
    <name evidence="1" type="ORF">SAMN02745146_1869</name>
</gene>
<dbReference type="AlphaFoldDB" id="A0A1M6EYT8"/>
<proteinExistence type="predicted"/>
<sequence>MPSSKVKRPPFTLEAVVKRFVYSQSVTIDACEAYAKGESFTLPQIPEDEGSLKNPLAFPQLIEVDSEGRQVPASPARWDVFLLQRLRTSGIEPVSADAVLIPSEAYNVELLTFHLGQLGSTRARADFQGYLRRLLLEGIGVAQQTDEKEATQVLRNTLAWLESYSKQLAAGHLAEAKGEGPGKHTTVKQKVLAYKLLIAHGEVKLSNNNDIDQQVDFIHSQIGSYKTTIRRYLNSNLSAVARERARDFIYTEDNFEQAIRFIHGIRPCLDTGAYQLKDVSKK</sequence>
<name>A0A1M6EYT8_9BACT</name>
<protein>
    <submittedName>
        <fullName evidence="1">Uncharacterized protein</fullName>
    </submittedName>
</protein>
<reference evidence="1 2" key="1">
    <citation type="submission" date="2016-11" db="EMBL/GenBank/DDBJ databases">
        <authorList>
            <person name="Jaros S."/>
            <person name="Januszkiewicz K."/>
            <person name="Wedrychowicz H."/>
        </authorList>
    </citation>
    <scope>NUCLEOTIDE SEQUENCE [LARGE SCALE GENOMIC DNA]</scope>
    <source>
        <strain evidence="1 2">DSM 21074</strain>
    </source>
</reference>